<accession>A0A382TYE5</accession>
<feature type="region of interest" description="Disordered" evidence="1">
    <location>
        <begin position="1"/>
        <end position="47"/>
    </location>
</feature>
<evidence type="ECO:0000256" key="1">
    <source>
        <dbReference type="SAM" id="MobiDB-lite"/>
    </source>
</evidence>
<organism evidence="2">
    <name type="scientific">marine metagenome</name>
    <dbReference type="NCBI Taxonomy" id="408172"/>
    <lineage>
        <taxon>unclassified sequences</taxon>
        <taxon>metagenomes</taxon>
        <taxon>ecological metagenomes</taxon>
    </lineage>
</organism>
<gene>
    <name evidence="2" type="ORF">METZ01_LOCUS379596</name>
</gene>
<reference evidence="2" key="1">
    <citation type="submission" date="2018-05" db="EMBL/GenBank/DDBJ databases">
        <authorList>
            <person name="Lanie J.A."/>
            <person name="Ng W.-L."/>
            <person name="Kazmierczak K.M."/>
            <person name="Andrzejewski T.M."/>
            <person name="Davidsen T.M."/>
            <person name="Wayne K.J."/>
            <person name="Tettelin H."/>
            <person name="Glass J.I."/>
            <person name="Rusch D."/>
            <person name="Podicherti R."/>
            <person name="Tsui H.-C.T."/>
            <person name="Winkler M.E."/>
        </authorList>
    </citation>
    <scope>NUCLEOTIDE SEQUENCE</scope>
</reference>
<evidence type="ECO:0000313" key="2">
    <source>
        <dbReference type="EMBL" id="SVD26742.1"/>
    </source>
</evidence>
<name>A0A382TYE5_9ZZZZ</name>
<protein>
    <submittedName>
        <fullName evidence="2">Uncharacterized protein</fullName>
    </submittedName>
</protein>
<sequence length="47" mass="5117">MPSVTTGLHVSQDSDEKITTSQGSLRNPKSSLRKCPGMDQPLVTKFL</sequence>
<dbReference type="AlphaFoldDB" id="A0A382TYE5"/>
<dbReference type="EMBL" id="UINC01139910">
    <property type="protein sequence ID" value="SVD26742.1"/>
    <property type="molecule type" value="Genomic_DNA"/>
</dbReference>
<proteinExistence type="predicted"/>
<feature type="compositionally biased region" description="Polar residues" evidence="1">
    <location>
        <begin position="19"/>
        <end position="30"/>
    </location>
</feature>
<feature type="compositionally biased region" description="Polar residues" evidence="1">
    <location>
        <begin position="1"/>
        <end position="11"/>
    </location>
</feature>